<keyword evidence="2" id="KW-1185">Reference proteome</keyword>
<name>A0A418WXY0_9BURK</name>
<evidence type="ECO:0000313" key="2">
    <source>
        <dbReference type="Proteomes" id="UP000285190"/>
    </source>
</evidence>
<dbReference type="AlphaFoldDB" id="A0A418WXY0"/>
<dbReference type="NCBIfam" id="NF041023">
    <property type="entry name" value="PP0621_fam"/>
    <property type="match status" value="1"/>
</dbReference>
<dbReference type="Proteomes" id="UP000285190">
    <property type="component" value="Unassembled WGS sequence"/>
</dbReference>
<organism evidence="1 2">
    <name type="scientific">Noviherbaspirillum cavernae</name>
    <dbReference type="NCBI Taxonomy" id="2320862"/>
    <lineage>
        <taxon>Bacteria</taxon>
        <taxon>Pseudomonadati</taxon>
        <taxon>Pseudomonadota</taxon>
        <taxon>Betaproteobacteria</taxon>
        <taxon>Burkholderiales</taxon>
        <taxon>Oxalobacteraceae</taxon>
        <taxon>Noviherbaspirillum</taxon>
    </lineage>
</organism>
<evidence type="ECO:0000313" key="1">
    <source>
        <dbReference type="EMBL" id="RJG05086.1"/>
    </source>
</evidence>
<dbReference type="InterPro" id="IPR049708">
    <property type="entry name" value="PP0621-like"/>
</dbReference>
<protein>
    <recommendedName>
        <fullName evidence="3">Preprotein translocase subunit YajC</fullName>
    </recommendedName>
</protein>
<comment type="caution">
    <text evidence="1">The sequence shown here is derived from an EMBL/GenBank/DDBJ whole genome shotgun (WGS) entry which is preliminary data.</text>
</comment>
<evidence type="ECO:0008006" key="3">
    <source>
        <dbReference type="Google" id="ProtNLM"/>
    </source>
</evidence>
<reference evidence="1 2" key="1">
    <citation type="submission" date="2018-09" db="EMBL/GenBank/DDBJ databases">
        <authorList>
            <person name="Zhu H."/>
        </authorList>
    </citation>
    <scope>NUCLEOTIDE SEQUENCE [LARGE SCALE GENOMIC DNA]</scope>
    <source>
        <strain evidence="1 2">K2R10-39</strain>
    </source>
</reference>
<sequence length="82" mass="8885">MKFLIWVIIGILVVAWLLHAKRSLKAPDSAKTDSTPPKAADGGEAMIQCAHCGLHVPLSESFGNSEGLVFCSEEHRRLGVRS</sequence>
<accession>A0A418WXY0</accession>
<dbReference type="EMBL" id="QYUN01000002">
    <property type="protein sequence ID" value="RJG05086.1"/>
    <property type="molecule type" value="Genomic_DNA"/>
</dbReference>
<gene>
    <name evidence="1" type="ORF">D3870_02800</name>
</gene>
<proteinExistence type="predicted"/>
<dbReference type="RefSeq" id="WP_119736487.1">
    <property type="nucleotide sequence ID" value="NZ_QYUN01000002.1"/>
</dbReference>